<feature type="chain" id="PRO_5038959402" description="DUF4232 domain-containing protein" evidence="1">
    <location>
        <begin position="20"/>
        <end position="176"/>
    </location>
</feature>
<keyword evidence="4" id="KW-1185">Reference proteome</keyword>
<name>A0A0S4QW21_9ACTN</name>
<accession>A0A0S4QW21</accession>
<organism evidence="3 4">
    <name type="scientific">Parafrankia irregularis</name>
    <dbReference type="NCBI Taxonomy" id="795642"/>
    <lineage>
        <taxon>Bacteria</taxon>
        <taxon>Bacillati</taxon>
        <taxon>Actinomycetota</taxon>
        <taxon>Actinomycetes</taxon>
        <taxon>Frankiales</taxon>
        <taxon>Frankiaceae</taxon>
        <taxon>Parafrankia</taxon>
    </lineage>
</organism>
<evidence type="ECO:0000256" key="1">
    <source>
        <dbReference type="SAM" id="SignalP"/>
    </source>
</evidence>
<sequence>MRRMTGAFLMGALTAGALAVDGGAATAAARTVSRCASAALVPAVVREDGAAGTIYRTIEYRNSGHQACVISGFPTVELVDRRGRVLGGPSGHSGAVGAPVTLRPGGVTEFTLIASNMAGSIEGCTDPGTYRPAVGARVTPPGGGRSRFIPLTQDACVAPGLSTLSVTAVGHVLPGS</sequence>
<evidence type="ECO:0000313" key="3">
    <source>
        <dbReference type="EMBL" id="CUU59883.1"/>
    </source>
</evidence>
<keyword evidence="1" id="KW-0732">Signal</keyword>
<feature type="signal peptide" evidence="1">
    <location>
        <begin position="1"/>
        <end position="19"/>
    </location>
</feature>
<dbReference type="RefSeq" id="WP_091284305.1">
    <property type="nucleotide sequence ID" value="NZ_FAOZ01000033.1"/>
</dbReference>
<dbReference type="Pfam" id="PF14016">
    <property type="entry name" value="DUF4232"/>
    <property type="match status" value="1"/>
</dbReference>
<dbReference type="EMBL" id="FAOZ01000033">
    <property type="protein sequence ID" value="CUU59883.1"/>
    <property type="molecule type" value="Genomic_DNA"/>
</dbReference>
<gene>
    <name evidence="3" type="ORF">Ga0074812_1337</name>
</gene>
<feature type="domain" description="DUF4232" evidence="2">
    <location>
        <begin position="35"/>
        <end position="169"/>
    </location>
</feature>
<reference evidence="4" key="1">
    <citation type="submission" date="2015-11" db="EMBL/GenBank/DDBJ databases">
        <authorList>
            <person name="Varghese N."/>
        </authorList>
    </citation>
    <scope>NUCLEOTIDE SEQUENCE [LARGE SCALE GENOMIC DNA]</scope>
    <source>
        <strain evidence="4">DSM 45899</strain>
    </source>
</reference>
<evidence type="ECO:0000259" key="2">
    <source>
        <dbReference type="Pfam" id="PF14016"/>
    </source>
</evidence>
<protein>
    <recommendedName>
        <fullName evidence="2">DUF4232 domain-containing protein</fullName>
    </recommendedName>
</protein>
<dbReference type="AlphaFoldDB" id="A0A0S4QW21"/>
<evidence type="ECO:0000313" key="4">
    <source>
        <dbReference type="Proteomes" id="UP000198802"/>
    </source>
</evidence>
<dbReference type="Proteomes" id="UP000198802">
    <property type="component" value="Unassembled WGS sequence"/>
</dbReference>
<proteinExistence type="predicted"/>
<dbReference type="InterPro" id="IPR025326">
    <property type="entry name" value="DUF4232"/>
</dbReference>